<organism evidence="1 2">
    <name type="scientific">Hibiscus syriacus</name>
    <name type="common">Rose of Sharon</name>
    <dbReference type="NCBI Taxonomy" id="106335"/>
    <lineage>
        <taxon>Eukaryota</taxon>
        <taxon>Viridiplantae</taxon>
        <taxon>Streptophyta</taxon>
        <taxon>Embryophyta</taxon>
        <taxon>Tracheophyta</taxon>
        <taxon>Spermatophyta</taxon>
        <taxon>Magnoliopsida</taxon>
        <taxon>eudicotyledons</taxon>
        <taxon>Gunneridae</taxon>
        <taxon>Pentapetalae</taxon>
        <taxon>rosids</taxon>
        <taxon>malvids</taxon>
        <taxon>Malvales</taxon>
        <taxon>Malvaceae</taxon>
        <taxon>Malvoideae</taxon>
        <taxon>Hibiscus</taxon>
    </lineage>
</organism>
<protein>
    <submittedName>
        <fullName evidence="1">Uncharacterized protein</fullName>
    </submittedName>
</protein>
<reference evidence="1" key="1">
    <citation type="submission" date="2019-09" db="EMBL/GenBank/DDBJ databases">
        <title>Draft genome information of white flower Hibiscus syriacus.</title>
        <authorList>
            <person name="Kim Y.-M."/>
        </authorList>
    </citation>
    <scope>NUCLEOTIDE SEQUENCE [LARGE SCALE GENOMIC DNA]</scope>
    <source>
        <strain evidence="1">YM2019G1</strain>
    </source>
</reference>
<keyword evidence="2" id="KW-1185">Reference proteome</keyword>
<gene>
    <name evidence="1" type="ORF">F3Y22_tig00110287pilonHSYRG00096</name>
</gene>
<accession>A0A6A3B5Q8</accession>
<proteinExistence type="predicted"/>
<evidence type="ECO:0000313" key="2">
    <source>
        <dbReference type="Proteomes" id="UP000436088"/>
    </source>
</evidence>
<dbReference type="Proteomes" id="UP000436088">
    <property type="component" value="Unassembled WGS sequence"/>
</dbReference>
<comment type="caution">
    <text evidence="1">The sequence shown here is derived from an EMBL/GenBank/DDBJ whole genome shotgun (WGS) entry which is preliminary data.</text>
</comment>
<name>A0A6A3B5Q8_HIBSY</name>
<evidence type="ECO:0000313" key="1">
    <source>
        <dbReference type="EMBL" id="KAE8711563.1"/>
    </source>
</evidence>
<sequence>MHNYLSVYEEGDARLHSLAWCRKCSRLRMGLILSHKAGYNTFRNQNGGKSSYNG</sequence>
<dbReference type="AlphaFoldDB" id="A0A6A3B5Q8"/>
<dbReference type="EMBL" id="VEPZ02000911">
    <property type="protein sequence ID" value="KAE8711563.1"/>
    <property type="molecule type" value="Genomic_DNA"/>
</dbReference>